<proteinExistence type="predicted"/>
<keyword evidence="2" id="KW-1185">Reference proteome</keyword>
<protein>
    <submittedName>
        <fullName evidence="1">Uncharacterized protein</fullName>
    </submittedName>
</protein>
<comment type="caution">
    <text evidence="1">The sequence shown here is derived from an EMBL/GenBank/DDBJ whole genome shotgun (WGS) entry which is preliminary data.</text>
</comment>
<organism evidence="1 2">
    <name type="scientific">Dryococelus australis</name>
    <dbReference type="NCBI Taxonomy" id="614101"/>
    <lineage>
        <taxon>Eukaryota</taxon>
        <taxon>Metazoa</taxon>
        <taxon>Ecdysozoa</taxon>
        <taxon>Arthropoda</taxon>
        <taxon>Hexapoda</taxon>
        <taxon>Insecta</taxon>
        <taxon>Pterygota</taxon>
        <taxon>Neoptera</taxon>
        <taxon>Polyneoptera</taxon>
        <taxon>Phasmatodea</taxon>
        <taxon>Verophasmatodea</taxon>
        <taxon>Anareolatae</taxon>
        <taxon>Phasmatidae</taxon>
        <taxon>Eurycanthinae</taxon>
        <taxon>Dryococelus</taxon>
    </lineage>
</organism>
<dbReference type="EMBL" id="JARBHB010000016">
    <property type="protein sequence ID" value="KAJ8867161.1"/>
    <property type="molecule type" value="Genomic_DNA"/>
</dbReference>
<sequence>MQDDHSKWDTCLLKIIFTLWLRRNKALGASPSKLLFCQPFQRPKEWDWDAEEYLKHADASRTNHDMQAKRKYHLRYASSNKGRRHCVGKHTAISCKSAHFYAGFHPKQEGPYTVAERRCASCGYRMTQHYMPPAVQVEPEHSRIAVCDLAHNMAPATSPLAPTVTMPPLFPKPQHSPLPPFARTSANQKEKRVLSANPGGPITMQRAASAALYLDMTPSFQLAQMKTRPAPPTTLSCPQRVIVELSKQARPTPS</sequence>
<evidence type="ECO:0000313" key="2">
    <source>
        <dbReference type="Proteomes" id="UP001159363"/>
    </source>
</evidence>
<name>A0ABQ9G6Q5_9NEOP</name>
<accession>A0ABQ9G6Q5</accession>
<evidence type="ECO:0000313" key="1">
    <source>
        <dbReference type="EMBL" id="KAJ8867161.1"/>
    </source>
</evidence>
<reference evidence="1 2" key="1">
    <citation type="submission" date="2023-02" db="EMBL/GenBank/DDBJ databases">
        <title>LHISI_Scaffold_Assembly.</title>
        <authorList>
            <person name="Stuart O.P."/>
            <person name="Cleave R."/>
            <person name="Magrath M.J.L."/>
            <person name="Mikheyev A.S."/>
        </authorList>
    </citation>
    <scope>NUCLEOTIDE SEQUENCE [LARGE SCALE GENOMIC DNA]</scope>
    <source>
        <strain evidence="1">Daus_M_001</strain>
        <tissue evidence="1">Leg muscle</tissue>
    </source>
</reference>
<dbReference type="Proteomes" id="UP001159363">
    <property type="component" value="Chromosome 15"/>
</dbReference>
<gene>
    <name evidence="1" type="ORF">PR048_033025</name>
</gene>